<reference evidence="2 3" key="1">
    <citation type="submission" date="2013-02" db="EMBL/GenBank/DDBJ databases">
        <title>The Genome Sequence of Acinetobacter sp. NIPH 2168.</title>
        <authorList>
            <consortium name="The Broad Institute Genome Sequencing Platform"/>
            <consortium name="The Broad Institute Genome Sequencing Center for Infectious Disease"/>
            <person name="Cerqueira G."/>
            <person name="Feldgarden M."/>
            <person name="Courvalin P."/>
            <person name="Perichon B."/>
            <person name="Grillot-Courvalin C."/>
            <person name="Clermont D."/>
            <person name="Rocha E."/>
            <person name="Yoon E.-J."/>
            <person name="Nemec A."/>
            <person name="Walker B."/>
            <person name="Young S.K."/>
            <person name="Zeng Q."/>
            <person name="Gargeya S."/>
            <person name="Fitzgerald M."/>
            <person name="Haas B."/>
            <person name="Abouelleil A."/>
            <person name="Alvarado L."/>
            <person name="Arachchi H.M."/>
            <person name="Berlin A.M."/>
            <person name="Chapman S.B."/>
            <person name="Dewar J."/>
            <person name="Goldberg J."/>
            <person name="Griggs A."/>
            <person name="Gujja S."/>
            <person name="Hansen M."/>
            <person name="Howarth C."/>
            <person name="Imamovic A."/>
            <person name="Larimer J."/>
            <person name="McCowan C."/>
            <person name="Murphy C."/>
            <person name="Neiman D."/>
            <person name="Pearson M."/>
            <person name="Priest M."/>
            <person name="Roberts A."/>
            <person name="Saif S."/>
            <person name="Shea T."/>
            <person name="Sisk P."/>
            <person name="Sykes S."/>
            <person name="Wortman J."/>
            <person name="Nusbaum C."/>
            <person name="Birren B."/>
        </authorList>
    </citation>
    <scope>NUCLEOTIDE SEQUENCE [LARGE SCALE GENOMIC DNA]</scope>
    <source>
        <strain evidence="2 3">NIPH 2168</strain>
    </source>
</reference>
<dbReference type="AlphaFoldDB" id="N9NGK0"/>
<dbReference type="GeneID" id="303682631"/>
<organism evidence="2 3">
    <name type="scientific">Acinetobacter vivianii</name>
    <dbReference type="NCBI Taxonomy" id="1776742"/>
    <lineage>
        <taxon>Bacteria</taxon>
        <taxon>Pseudomonadati</taxon>
        <taxon>Pseudomonadota</taxon>
        <taxon>Gammaproteobacteria</taxon>
        <taxon>Moraxellales</taxon>
        <taxon>Moraxellaceae</taxon>
        <taxon>Acinetobacter</taxon>
    </lineage>
</organism>
<keyword evidence="3" id="KW-1185">Reference proteome</keyword>
<dbReference type="HOGENOM" id="CLU_1033007_0_0_6"/>
<gene>
    <name evidence="2" type="ORF">F892_03127</name>
</gene>
<evidence type="ECO:0000313" key="3">
    <source>
        <dbReference type="Proteomes" id="UP000013173"/>
    </source>
</evidence>
<evidence type="ECO:0000313" key="2">
    <source>
        <dbReference type="EMBL" id="ENX20204.1"/>
    </source>
</evidence>
<name>N9NGK0_9GAMM</name>
<protein>
    <submittedName>
        <fullName evidence="2">Uncharacterized protein</fullName>
    </submittedName>
</protein>
<evidence type="ECO:0000256" key="1">
    <source>
        <dbReference type="SAM" id="MobiDB-lite"/>
    </source>
</evidence>
<dbReference type="OrthoDB" id="6713574at2"/>
<proteinExistence type="predicted"/>
<dbReference type="Proteomes" id="UP000013173">
    <property type="component" value="Unassembled WGS sequence"/>
</dbReference>
<accession>N9NGK0</accession>
<dbReference type="PATRIC" id="fig|1217706.3.peg.3043"/>
<dbReference type="RefSeq" id="WP_005259540.1">
    <property type="nucleotide sequence ID" value="NZ_BMDR01000002.1"/>
</dbReference>
<sequence>MNRIDGVGARPNLNGIGKNGFHDNADLPNQDATHLTPKWLNQVQEELCNLLEKNGVSLNDGLQDQLYNLLATEADLLALATATQQKLDQEKIERQDAVNYVQQNLNDAINVVHDRINAISRLIIRPLSSATTRYPVHYQNNPINYDAVLISAHYQPGGVLKQTMRVHSTLGDANLHVYLPVASAAIVHINTTYQSAGYGSKGDDDSYSRLVDLYEEGPVGAKQNVIVVRTDYVSPEDPTSIHRWIWIEVTSAGYTQVVNDLNDYPYSRNN</sequence>
<comment type="caution">
    <text evidence="2">The sequence shown here is derived from an EMBL/GenBank/DDBJ whole genome shotgun (WGS) entry which is preliminary data.</text>
</comment>
<dbReference type="EMBL" id="APRW01000014">
    <property type="protein sequence ID" value="ENX20204.1"/>
    <property type="molecule type" value="Genomic_DNA"/>
</dbReference>
<feature type="region of interest" description="Disordered" evidence="1">
    <location>
        <begin position="1"/>
        <end position="29"/>
    </location>
</feature>